<dbReference type="EMBL" id="BSXS01007225">
    <property type="protein sequence ID" value="GME87936.1"/>
    <property type="molecule type" value="Genomic_DNA"/>
</dbReference>
<gene>
    <name evidence="1" type="ORF">Amon02_000828400</name>
</gene>
<name>A0ACB5TGR3_AMBMO</name>
<proteinExistence type="predicted"/>
<organism evidence="1 2">
    <name type="scientific">Ambrosiozyma monospora</name>
    <name type="common">Yeast</name>
    <name type="synonym">Endomycopsis monosporus</name>
    <dbReference type="NCBI Taxonomy" id="43982"/>
    <lineage>
        <taxon>Eukaryota</taxon>
        <taxon>Fungi</taxon>
        <taxon>Dikarya</taxon>
        <taxon>Ascomycota</taxon>
        <taxon>Saccharomycotina</taxon>
        <taxon>Pichiomycetes</taxon>
        <taxon>Pichiales</taxon>
        <taxon>Pichiaceae</taxon>
        <taxon>Ambrosiozyma</taxon>
    </lineage>
</organism>
<dbReference type="Proteomes" id="UP001165064">
    <property type="component" value="Unassembled WGS sequence"/>
</dbReference>
<reference evidence="1" key="1">
    <citation type="submission" date="2023-04" db="EMBL/GenBank/DDBJ databases">
        <title>Ambrosiozyma monospora NBRC 10751.</title>
        <authorList>
            <person name="Ichikawa N."/>
            <person name="Sato H."/>
            <person name="Tonouchi N."/>
        </authorList>
    </citation>
    <scope>NUCLEOTIDE SEQUENCE</scope>
    <source>
        <strain evidence="1">NBRC 10751</strain>
    </source>
</reference>
<comment type="caution">
    <text evidence="1">The sequence shown here is derived from an EMBL/GenBank/DDBJ whole genome shotgun (WGS) entry which is preliminary data.</text>
</comment>
<evidence type="ECO:0000313" key="2">
    <source>
        <dbReference type="Proteomes" id="UP001165064"/>
    </source>
</evidence>
<evidence type="ECO:0000313" key="1">
    <source>
        <dbReference type="EMBL" id="GME87936.1"/>
    </source>
</evidence>
<sequence length="354" mass="37552">MAGSRFKLPSYLYENLSDNSDLNDDDNDLGFHEISLKSRRNRRQRRRSLSTGAGERRRTTAASSLSVHDSNVNSPMGSLSRTTTHNNNSVSASTSRPRDSGRTTSASVSDYLSMSDTDESIDALSDFAGTPQPTLPSGKSSSSTRKKSHQSKSKYFVLNSTTPNMNSTSRRRANPGDLLSNASLSRVSTSLSNTSSVSTVSPSQHPLSIQPPKSATSATSQGQRGRTSRSESTKKSADVGTGFSIDDLRERTFSADEDEETESAALKMAITDAVCEMIGVNKLSLTIDEFAGTPTGTTSAGNSVIGGVGGVGGASVSGLSSPMVTGLNVININSTSNVHLVFVLSLRHHCTQWI</sequence>
<keyword evidence="2" id="KW-1185">Reference proteome</keyword>
<protein>
    <submittedName>
        <fullName evidence="1">Unnamed protein product</fullName>
    </submittedName>
</protein>
<accession>A0ACB5TGR3</accession>